<dbReference type="GO" id="GO:0020037">
    <property type="term" value="F:heme binding"/>
    <property type="evidence" value="ECO:0007669"/>
    <property type="project" value="InterPro"/>
</dbReference>
<evidence type="ECO:0000256" key="3">
    <source>
        <dbReference type="ARBA" id="ARBA00022559"/>
    </source>
</evidence>
<dbReference type="Gene3D" id="1.10.640.10">
    <property type="entry name" value="Haem peroxidase domain superfamily, animal type"/>
    <property type="match status" value="1"/>
</dbReference>
<dbReference type="InterPro" id="IPR010255">
    <property type="entry name" value="Haem_peroxidase_sf"/>
</dbReference>
<evidence type="ECO:0000313" key="5">
    <source>
        <dbReference type="EMBL" id="VDM81540.1"/>
    </source>
</evidence>
<reference evidence="5 6" key="1">
    <citation type="submission" date="2018-11" db="EMBL/GenBank/DDBJ databases">
        <authorList>
            <consortium name="Pathogen Informatics"/>
        </authorList>
    </citation>
    <scope>NUCLEOTIDE SEQUENCE [LARGE SCALE GENOMIC DNA]</scope>
</reference>
<keyword evidence="2" id="KW-0964">Secreted</keyword>
<accession>A0A3P7J7X2</accession>
<dbReference type="SUPFAM" id="SSF48113">
    <property type="entry name" value="Heme-dependent peroxidases"/>
    <property type="match status" value="1"/>
</dbReference>
<organism evidence="5 6">
    <name type="scientific">Strongylus vulgaris</name>
    <name type="common">Blood worm</name>
    <dbReference type="NCBI Taxonomy" id="40348"/>
    <lineage>
        <taxon>Eukaryota</taxon>
        <taxon>Metazoa</taxon>
        <taxon>Ecdysozoa</taxon>
        <taxon>Nematoda</taxon>
        <taxon>Chromadorea</taxon>
        <taxon>Rhabditida</taxon>
        <taxon>Rhabditina</taxon>
        <taxon>Rhabditomorpha</taxon>
        <taxon>Strongyloidea</taxon>
        <taxon>Strongylidae</taxon>
        <taxon>Strongylus</taxon>
    </lineage>
</organism>
<dbReference type="Proteomes" id="UP000270094">
    <property type="component" value="Unassembled WGS sequence"/>
</dbReference>
<dbReference type="PANTHER" id="PTHR11475">
    <property type="entry name" value="OXIDASE/PEROXIDASE"/>
    <property type="match status" value="1"/>
</dbReference>
<dbReference type="GO" id="GO:0004601">
    <property type="term" value="F:peroxidase activity"/>
    <property type="evidence" value="ECO:0007669"/>
    <property type="project" value="UniProtKB-KW"/>
</dbReference>
<evidence type="ECO:0000256" key="1">
    <source>
        <dbReference type="ARBA" id="ARBA00004613"/>
    </source>
</evidence>
<evidence type="ECO:0000313" key="6">
    <source>
        <dbReference type="Proteomes" id="UP000270094"/>
    </source>
</evidence>
<dbReference type="GO" id="GO:0006979">
    <property type="term" value="P:response to oxidative stress"/>
    <property type="evidence" value="ECO:0007669"/>
    <property type="project" value="InterPro"/>
</dbReference>
<gene>
    <name evidence="5" type="ORF">SVUK_LOCUS16538</name>
</gene>
<dbReference type="PANTHER" id="PTHR11475:SF4">
    <property type="entry name" value="CHORION PEROXIDASE"/>
    <property type="match status" value="1"/>
</dbReference>
<protein>
    <submittedName>
        <fullName evidence="5">Uncharacterized protein</fullName>
    </submittedName>
</protein>
<dbReference type="GO" id="GO:0005576">
    <property type="term" value="C:extracellular region"/>
    <property type="evidence" value="ECO:0007669"/>
    <property type="project" value="UniProtKB-SubCell"/>
</dbReference>
<keyword evidence="3" id="KW-0560">Oxidoreductase</keyword>
<dbReference type="PROSITE" id="PS50292">
    <property type="entry name" value="PEROXIDASE_3"/>
    <property type="match status" value="1"/>
</dbReference>
<comment type="subcellular location">
    <subcellularLocation>
        <location evidence="1">Secreted</location>
    </subcellularLocation>
</comment>
<dbReference type="InterPro" id="IPR037120">
    <property type="entry name" value="Haem_peroxidase_sf_animal"/>
</dbReference>
<evidence type="ECO:0000256" key="2">
    <source>
        <dbReference type="ARBA" id="ARBA00022525"/>
    </source>
</evidence>
<dbReference type="Pfam" id="PF03098">
    <property type="entry name" value="An_peroxidase"/>
    <property type="match status" value="1"/>
</dbReference>
<dbReference type="AlphaFoldDB" id="A0A3P7J7X2"/>
<dbReference type="OrthoDB" id="823504at2759"/>
<proteinExistence type="predicted"/>
<dbReference type="EMBL" id="UYYB01113406">
    <property type="protein sequence ID" value="VDM81540.1"/>
    <property type="molecule type" value="Genomic_DNA"/>
</dbReference>
<sequence>MGRDKIPLVVREAKDTVEKLFNQTEKELQRTTTEVMFSPGELSWSHYTRGDRYSKYLSFSALISIETSRKLLESTSPDSRLFDALPLIHLDGSAIKSHCPVYAIEECIAGKYRTYSGHCNNVNHPRYGAVYEPLQRLLPPDYADKVDQYSGSSHGSIN</sequence>
<name>A0A3P7J7X2_STRVU</name>
<keyword evidence="6" id="KW-1185">Reference proteome</keyword>
<keyword evidence="4" id="KW-0325">Glycoprotein</keyword>
<dbReference type="InterPro" id="IPR019791">
    <property type="entry name" value="Haem_peroxidase_animal"/>
</dbReference>
<keyword evidence="3" id="KW-0575">Peroxidase</keyword>
<evidence type="ECO:0000256" key="4">
    <source>
        <dbReference type="ARBA" id="ARBA00023180"/>
    </source>
</evidence>